<keyword evidence="12" id="KW-0456">Lyase</keyword>
<keyword evidence="8" id="KW-0479">Metal-binding</keyword>
<dbReference type="InterPro" id="IPR005980">
    <property type="entry name" value="Nase_CF_NifB"/>
</dbReference>
<dbReference type="UniPathway" id="UPA00782"/>
<comment type="similarity">
    <text evidence="4">Belongs to the radical SAM superfamily. NifB family.</text>
</comment>
<dbReference type="Pfam" id="PF04055">
    <property type="entry name" value="Radical_SAM"/>
    <property type="match status" value="1"/>
</dbReference>
<dbReference type="PROSITE" id="PS01305">
    <property type="entry name" value="MOAA_NIFB_PQQE"/>
    <property type="match status" value="1"/>
</dbReference>
<dbReference type="InterPro" id="IPR000385">
    <property type="entry name" value="MoaA_NifB_PqqE_Fe-S-bd_CS"/>
</dbReference>
<comment type="cofactor">
    <cofactor evidence="1">
        <name>[4Fe-4S] cluster</name>
        <dbReference type="ChEBI" id="CHEBI:49883"/>
    </cofactor>
</comment>
<dbReference type="PANTHER" id="PTHR43787">
    <property type="entry name" value="FEMO COFACTOR BIOSYNTHESIS PROTEIN NIFB-RELATED"/>
    <property type="match status" value="1"/>
</dbReference>
<sequence>MDRETIKQKVEKHPCYCAGAHMKYSRIHLPVAPACNIQCNYCNRKFDCSNESRPGVTSDILTPEQALEKTISAYHAVENLSVAGIAGPGDALANPEETFGTFRLIKEFNPEIKLCLSTNGLALPKYIDQIVELGIEHVTVTMNAVDPEIAVKIYDNVGGEKGIEAVKKLIGNQILGIRMLVAENVIVKINSVLIPGVNDEHIAEVAKTIKELGAYIHNVIPLMSKKEYGTKFAEMEVPEPDCAMLAKVRNDCEDAMGSSENIMSHCRQCRADAVGKLGSVSKIGDLSLDEHSRTHSDAVFGKLNELAKADVSVGVAELKDFLADRTVRIAVASSNGRYLDSNFGKAGRFEIYAFTESGYAHEKTFDLAAEIAGSPENRLDARTSAIISGLGICNAVVFRKIGNSAAEEMKNLGIAPVVGTAYNVCLKEAWKAAEKIIAPEKAEVKK</sequence>
<evidence type="ECO:0000256" key="12">
    <source>
        <dbReference type="ARBA" id="ARBA00023239"/>
    </source>
</evidence>
<comment type="pathway">
    <text evidence="3">Cofactor biosynthesis; Fe-Mo cofactor biosynthesis.</text>
</comment>
<dbReference type="Proteomes" id="UP000287502">
    <property type="component" value="Chromosome"/>
</dbReference>
<keyword evidence="10" id="KW-0411">Iron-sulfur</keyword>
<dbReference type="Gene3D" id="3.30.420.130">
    <property type="entry name" value="Dinitrogenase iron-molybdenum cofactor biosynthesis domain"/>
    <property type="match status" value="1"/>
</dbReference>
<evidence type="ECO:0000256" key="3">
    <source>
        <dbReference type="ARBA" id="ARBA00005155"/>
    </source>
</evidence>
<dbReference type="SUPFAM" id="SSF53146">
    <property type="entry name" value="Nitrogenase accessory factor-like"/>
    <property type="match status" value="1"/>
</dbReference>
<dbReference type="SMART" id="SM00729">
    <property type="entry name" value="Elp3"/>
    <property type="match status" value="1"/>
</dbReference>
<dbReference type="PROSITE" id="PS51918">
    <property type="entry name" value="RADICAL_SAM"/>
    <property type="match status" value="1"/>
</dbReference>
<evidence type="ECO:0000259" key="15">
    <source>
        <dbReference type="PROSITE" id="PS51918"/>
    </source>
</evidence>
<dbReference type="GO" id="GO:0046872">
    <property type="term" value="F:metal ion binding"/>
    <property type="evidence" value="ECO:0007669"/>
    <property type="project" value="UniProtKB-KW"/>
</dbReference>
<evidence type="ECO:0000256" key="6">
    <source>
        <dbReference type="ARBA" id="ARBA00022485"/>
    </source>
</evidence>
<keyword evidence="6" id="KW-0004">4Fe-4S</keyword>
<reference evidence="16 17" key="1">
    <citation type="submission" date="2019-01" db="EMBL/GenBank/DDBJ databases">
        <title>Geovibrio thiophilus DSM 11263, complete genome.</title>
        <authorList>
            <person name="Spring S."/>
            <person name="Bunk B."/>
            <person name="Sproer C."/>
        </authorList>
    </citation>
    <scope>NUCLEOTIDE SEQUENCE [LARGE SCALE GENOMIC DNA]</scope>
    <source>
        <strain evidence="16 17">DSM 11263</strain>
    </source>
</reference>
<evidence type="ECO:0000256" key="13">
    <source>
        <dbReference type="ARBA" id="ARBA00030926"/>
    </source>
</evidence>
<organism evidence="16 17">
    <name type="scientific">Geovibrio thiophilus</name>
    <dbReference type="NCBI Taxonomy" id="139438"/>
    <lineage>
        <taxon>Bacteria</taxon>
        <taxon>Pseudomonadati</taxon>
        <taxon>Deferribacterota</taxon>
        <taxon>Deferribacteres</taxon>
        <taxon>Deferribacterales</taxon>
        <taxon>Geovibrionaceae</taxon>
        <taxon>Geovibrio</taxon>
    </lineage>
</organism>
<dbReference type="CDD" id="cd00562">
    <property type="entry name" value="NifX_NifB"/>
    <property type="match status" value="1"/>
</dbReference>
<gene>
    <name evidence="16" type="primary">nifB</name>
    <name evidence="16" type="ORF">EP073_06035</name>
</gene>
<proteinExistence type="inferred from homology"/>
<evidence type="ECO:0000256" key="4">
    <source>
        <dbReference type="ARBA" id="ARBA00006804"/>
    </source>
</evidence>
<dbReference type="EMBL" id="CP035108">
    <property type="protein sequence ID" value="QAR32981.1"/>
    <property type="molecule type" value="Genomic_DNA"/>
</dbReference>
<dbReference type="KEGG" id="gtl:EP073_06035"/>
<dbReference type="InterPro" id="IPR013785">
    <property type="entry name" value="Aldolase_TIM"/>
</dbReference>
<evidence type="ECO:0000256" key="2">
    <source>
        <dbReference type="ARBA" id="ARBA00003522"/>
    </source>
</evidence>
<dbReference type="RefSeq" id="WP_128466267.1">
    <property type="nucleotide sequence ID" value="NZ_CP035108.1"/>
</dbReference>
<dbReference type="GO" id="GO:0051539">
    <property type="term" value="F:4 iron, 4 sulfur cluster binding"/>
    <property type="evidence" value="ECO:0007669"/>
    <property type="project" value="UniProtKB-KW"/>
</dbReference>
<dbReference type="CDD" id="cd01335">
    <property type="entry name" value="Radical_SAM"/>
    <property type="match status" value="1"/>
</dbReference>
<dbReference type="SFLD" id="SFLDG01068">
    <property type="entry name" value="FeMo_cofactor_biosynthesis_pro"/>
    <property type="match status" value="1"/>
</dbReference>
<dbReference type="InterPro" id="IPR036105">
    <property type="entry name" value="DiNase_FeMo-co_biosyn_sf"/>
</dbReference>
<evidence type="ECO:0000256" key="1">
    <source>
        <dbReference type="ARBA" id="ARBA00001966"/>
    </source>
</evidence>
<keyword evidence="11" id="KW-0535">Nitrogen fixation</keyword>
<evidence type="ECO:0000256" key="5">
    <source>
        <dbReference type="ARBA" id="ARBA00021702"/>
    </source>
</evidence>
<dbReference type="SFLD" id="SFLDS00029">
    <property type="entry name" value="Radical_SAM"/>
    <property type="match status" value="1"/>
</dbReference>
<protein>
    <recommendedName>
        <fullName evidence="5">FeMo cofactor biosynthesis protein NifB</fullName>
    </recommendedName>
    <alternativeName>
        <fullName evidence="14">Nitrogenase cofactor maturase NifB</fullName>
    </alternativeName>
    <alternativeName>
        <fullName evidence="13">Radical SAM assemblase NifB</fullName>
    </alternativeName>
</protein>
<dbReference type="AlphaFoldDB" id="A0A410JY52"/>
<dbReference type="InterPro" id="IPR007197">
    <property type="entry name" value="rSAM"/>
</dbReference>
<evidence type="ECO:0000313" key="17">
    <source>
        <dbReference type="Proteomes" id="UP000287502"/>
    </source>
</evidence>
<keyword evidence="17" id="KW-1185">Reference proteome</keyword>
<dbReference type="SUPFAM" id="SSF102114">
    <property type="entry name" value="Radical SAM enzymes"/>
    <property type="match status" value="1"/>
</dbReference>
<comment type="function">
    <text evidence="2">Involved in the biosynthesis of the iron-molybdenum cofactor (FeMo-co or M-cluster) found in the dinitrogenase enzyme of the nitrogenase complex in nitrogen-fixing microorganisms. NifB catalyzes the crucial step of radical SAM-dependent carbide insertion that occurs concomitant with the insertion of a 9th sulfur and the rearrangement/coupling of two [4Fe-4S] clusters into a [8Fe-9S-C] cluster, the precursor to the M-cluster.</text>
</comment>
<keyword evidence="7" id="KW-0949">S-adenosyl-L-methionine</keyword>
<dbReference type="NCBIfam" id="TIGR01290">
    <property type="entry name" value="nifB"/>
    <property type="match status" value="1"/>
</dbReference>
<feature type="domain" description="Radical SAM core" evidence="15">
    <location>
        <begin position="21"/>
        <end position="255"/>
    </location>
</feature>
<evidence type="ECO:0000256" key="10">
    <source>
        <dbReference type="ARBA" id="ARBA00023014"/>
    </source>
</evidence>
<dbReference type="PANTHER" id="PTHR43787:SF13">
    <property type="entry name" value="FEMO COFACTOR BIOSYNTHESIS PROTEIN NIFB"/>
    <property type="match status" value="1"/>
</dbReference>
<dbReference type="SFLD" id="SFLDG01067">
    <property type="entry name" value="SPASM/twitch_domain_containing"/>
    <property type="match status" value="1"/>
</dbReference>
<evidence type="ECO:0000256" key="11">
    <source>
        <dbReference type="ARBA" id="ARBA00023231"/>
    </source>
</evidence>
<dbReference type="InterPro" id="IPR006638">
    <property type="entry name" value="Elp3/MiaA/NifB-like_rSAM"/>
</dbReference>
<keyword evidence="9" id="KW-0408">Iron</keyword>
<dbReference type="SFLD" id="SFLDF00281">
    <property type="entry name" value="FeMo_cofactor_biosynthesis_pro"/>
    <property type="match status" value="1"/>
</dbReference>
<dbReference type="InterPro" id="IPR003731">
    <property type="entry name" value="Di-Nase_FeMo-co_biosynth"/>
</dbReference>
<dbReference type="OrthoDB" id="9785734at2"/>
<evidence type="ECO:0000256" key="8">
    <source>
        <dbReference type="ARBA" id="ARBA00022723"/>
    </source>
</evidence>
<evidence type="ECO:0000313" key="16">
    <source>
        <dbReference type="EMBL" id="QAR32981.1"/>
    </source>
</evidence>
<accession>A0A410JY52</accession>
<evidence type="ECO:0000256" key="9">
    <source>
        <dbReference type="ARBA" id="ARBA00023004"/>
    </source>
</evidence>
<evidence type="ECO:0000256" key="7">
    <source>
        <dbReference type="ARBA" id="ARBA00022691"/>
    </source>
</evidence>
<dbReference type="Gene3D" id="3.20.20.70">
    <property type="entry name" value="Aldolase class I"/>
    <property type="match status" value="1"/>
</dbReference>
<dbReference type="Pfam" id="PF02579">
    <property type="entry name" value="Nitro_FeMo-Co"/>
    <property type="match status" value="1"/>
</dbReference>
<name>A0A410JY52_9BACT</name>
<dbReference type="GO" id="GO:0032324">
    <property type="term" value="P:molybdopterin cofactor biosynthetic process"/>
    <property type="evidence" value="ECO:0007669"/>
    <property type="project" value="UniProtKB-ARBA"/>
</dbReference>
<dbReference type="GO" id="GO:0016829">
    <property type="term" value="F:lyase activity"/>
    <property type="evidence" value="ECO:0007669"/>
    <property type="project" value="UniProtKB-KW"/>
</dbReference>
<dbReference type="InterPro" id="IPR058240">
    <property type="entry name" value="rSAM_sf"/>
</dbReference>
<evidence type="ECO:0000256" key="14">
    <source>
        <dbReference type="ARBA" id="ARBA00032102"/>
    </source>
</evidence>